<reference evidence="1" key="2">
    <citation type="submission" date="2020-11" db="EMBL/GenBank/DDBJ databases">
        <authorList>
            <person name="McCartney M.A."/>
            <person name="Auch B."/>
            <person name="Kono T."/>
            <person name="Mallez S."/>
            <person name="Becker A."/>
            <person name="Gohl D.M."/>
            <person name="Silverstein K.A.T."/>
            <person name="Koren S."/>
            <person name="Bechman K.B."/>
            <person name="Herman A."/>
            <person name="Abrahante J.E."/>
            <person name="Garbe J."/>
        </authorList>
    </citation>
    <scope>NUCLEOTIDE SEQUENCE</scope>
    <source>
        <strain evidence="1">Duluth1</strain>
        <tissue evidence="1">Whole animal</tissue>
    </source>
</reference>
<comment type="caution">
    <text evidence="1">The sequence shown here is derived from an EMBL/GenBank/DDBJ whole genome shotgun (WGS) entry which is preliminary data.</text>
</comment>
<protein>
    <submittedName>
        <fullName evidence="1">Uncharacterized protein</fullName>
    </submittedName>
</protein>
<accession>A0A9D4S6U6</accession>
<keyword evidence="2" id="KW-1185">Reference proteome</keyword>
<gene>
    <name evidence="1" type="ORF">DPMN_016102</name>
</gene>
<evidence type="ECO:0000313" key="2">
    <source>
        <dbReference type="Proteomes" id="UP000828390"/>
    </source>
</evidence>
<dbReference type="AlphaFoldDB" id="A0A9D4S6U6"/>
<dbReference type="EMBL" id="JAIWYP010000001">
    <property type="protein sequence ID" value="KAH3891992.1"/>
    <property type="molecule type" value="Genomic_DNA"/>
</dbReference>
<evidence type="ECO:0000313" key="1">
    <source>
        <dbReference type="EMBL" id="KAH3891992.1"/>
    </source>
</evidence>
<organism evidence="1 2">
    <name type="scientific">Dreissena polymorpha</name>
    <name type="common">Zebra mussel</name>
    <name type="synonym">Mytilus polymorpha</name>
    <dbReference type="NCBI Taxonomy" id="45954"/>
    <lineage>
        <taxon>Eukaryota</taxon>
        <taxon>Metazoa</taxon>
        <taxon>Spiralia</taxon>
        <taxon>Lophotrochozoa</taxon>
        <taxon>Mollusca</taxon>
        <taxon>Bivalvia</taxon>
        <taxon>Autobranchia</taxon>
        <taxon>Heteroconchia</taxon>
        <taxon>Euheterodonta</taxon>
        <taxon>Imparidentia</taxon>
        <taxon>Neoheterodontei</taxon>
        <taxon>Myida</taxon>
        <taxon>Dreissenoidea</taxon>
        <taxon>Dreissenidae</taxon>
        <taxon>Dreissena</taxon>
    </lineage>
</organism>
<reference evidence="1" key="1">
    <citation type="journal article" date="2019" name="bioRxiv">
        <title>The Genome of the Zebra Mussel, Dreissena polymorpha: A Resource for Invasive Species Research.</title>
        <authorList>
            <person name="McCartney M.A."/>
            <person name="Auch B."/>
            <person name="Kono T."/>
            <person name="Mallez S."/>
            <person name="Zhang Y."/>
            <person name="Obille A."/>
            <person name="Becker A."/>
            <person name="Abrahante J.E."/>
            <person name="Garbe J."/>
            <person name="Badalamenti J.P."/>
            <person name="Herman A."/>
            <person name="Mangelson H."/>
            <person name="Liachko I."/>
            <person name="Sullivan S."/>
            <person name="Sone E.D."/>
            <person name="Koren S."/>
            <person name="Silverstein K.A.T."/>
            <person name="Beckman K.B."/>
            <person name="Gohl D.M."/>
        </authorList>
    </citation>
    <scope>NUCLEOTIDE SEQUENCE</scope>
    <source>
        <strain evidence="1">Duluth1</strain>
        <tissue evidence="1">Whole animal</tissue>
    </source>
</reference>
<name>A0A9D4S6U6_DREPO</name>
<sequence>MCHRSVEESRDDCKRCNIFVQMSKEMKRYYLNAYVSRHRDRRNSWVLPPGTESEQRQIIFPISRKVVSMQNTVYTKTQTATVMIYS</sequence>
<proteinExistence type="predicted"/>
<dbReference type="Proteomes" id="UP000828390">
    <property type="component" value="Unassembled WGS sequence"/>
</dbReference>